<evidence type="ECO:0000256" key="9">
    <source>
        <dbReference type="ARBA" id="ARBA00022679"/>
    </source>
</evidence>
<dbReference type="OrthoDB" id="9788370at2"/>
<evidence type="ECO:0000256" key="1">
    <source>
        <dbReference type="ARBA" id="ARBA00000312"/>
    </source>
</evidence>
<keyword evidence="10 14" id="KW-0547">Nucleotide-binding</keyword>
<dbReference type="PIRSF" id="PIRSF006135">
    <property type="entry name" value="CobU"/>
    <property type="match status" value="1"/>
</dbReference>
<comment type="pathway">
    <text evidence="5 14">Cofactor biosynthesis; adenosylcobalamin biosynthesis; adenosylcobalamin from cob(II)yrinate a,c-diamide: step 6/7.</text>
</comment>
<keyword evidence="18" id="KW-1185">Reference proteome</keyword>
<dbReference type="UniPathway" id="UPA00148">
    <property type="reaction ID" value="UER00236"/>
</dbReference>
<evidence type="ECO:0000313" key="17">
    <source>
        <dbReference type="EMBL" id="MBB4175221.1"/>
    </source>
</evidence>
<dbReference type="PANTHER" id="PTHR34848:SF1">
    <property type="entry name" value="BIFUNCTIONAL ADENOSYLCOBALAMIN BIOSYNTHESIS PROTEIN COBU"/>
    <property type="match status" value="1"/>
</dbReference>
<evidence type="ECO:0000256" key="10">
    <source>
        <dbReference type="ARBA" id="ARBA00022741"/>
    </source>
</evidence>
<keyword evidence="13 14" id="KW-0342">GTP-binding</keyword>
<evidence type="ECO:0000256" key="3">
    <source>
        <dbReference type="ARBA" id="ARBA00001522"/>
    </source>
</evidence>
<comment type="pathway">
    <text evidence="6 14">Cofactor biosynthesis; adenosylcobalamin biosynthesis; adenosylcobalamin from cob(II)yrinate a,c-diamide: step 5/7.</text>
</comment>
<evidence type="ECO:0000256" key="2">
    <source>
        <dbReference type="ARBA" id="ARBA00000711"/>
    </source>
</evidence>
<evidence type="ECO:0000256" key="14">
    <source>
        <dbReference type="PIRNR" id="PIRNR006135"/>
    </source>
</evidence>
<evidence type="ECO:0000256" key="13">
    <source>
        <dbReference type="ARBA" id="ARBA00023134"/>
    </source>
</evidence>
<evidence type="ECO:0000256" key="7">
    <source>
        <dbReference type="ARBA" id="ARBA00007490"/>
    </source>
</evidence>
<evidence type="ECO:0000256" key="16">
    <source>
        <dbReference type="PIRSR" id="PIRSR006135-2"/>
    </source>
</evidence>
<dbReference type="EC" id="2.7.1.156" evidence="14"/>
<evidence type="ECO:0000256" key="6">
    <source>
        <dbReference type="ARBA" id="ARBA00005159"/>
    </source>
</evidence>
<feature type="binding site" evidence="16">
    <location>
        <position position="84"/>
    </location>
    <ligand>
        <name>GTP</name>
        <dbReference type="ChEBI" id="CHEBI:37565"/>
    </ligand>
</feature>
<dbReference type="EC" id="2.7.7.62" evidence="14"/>
<comment type="similarity">
    <text evidence="7 14">Belongs to the CobU/CobP family.</text>
</comment>
<dbReference type="InterPro" id="IPR027417">
    <property type="entry name" value="P-loop_NTPase"/>
</dbReference>
<dbReference type="AlphaFoldDB" id="A0A7W6MBW2"/>
<keyword evidence="9 14" id="KW-0808">Transferase</keyword>
<feature type="active site" description="GMP-histidine intermediate" evidence="15">
    <location>
        <position position="51"/>
    </location>
</feature>
<comment type="catalytic activity">
    <reaction evidence="3">
        <text>adenosylcob(III)inamide + GTP = adenosylcob(III)inamide phosphate + GDP + H(+)</text>
        <dbReference type="Rhea" id="RHEA:15765"/>
        <dbReference type="ChEBI" id="CHEBI:2480"/>
        <dbReference type="ChEBI" id="CHEBI:15378"/>
        <dbReference type="ChEBI" id="CHEBI:37565"/>
        <dbReference type="ChEBI" id="CHEBI:58189"/>
        <dbReference type="ChEBI" id="CHEBI:58502"/>
        <dbReference type="EC" id="2.7.1.156"/>
    </reaction>
</comment>
<dbReference type="SUPFAM" id="SSF52540">
    <property type="entry name" value="P-loop containing nucleoside triphosphate hydrolases"/>
    <property type="match status" value="1"/>
</dbReference>
<organism evidence="17 18">
    <name type="scientific">Sulfitobacter noctilucicola</name>
    <dbReference type="NCBI Taxonomy" id="1342301"/>
    <lineage>
        <taxon>Bacteria</taxon>
        <taxon>Pseudomonadati</taxon>
        <taxon>Pseudomonadota</taxon>
        <taxon>Alphaproteobacteria</taxon>
        <taxon>Rhodobacterales</taxon>
        <taxon>Roseobacteraceae</taxon>
        <taxon>Sulfitobacter</taxon>
    </lineage>
</organism>
<dbReference type="GO" id="GO:0005524">
    <property type="term" value="F:ATP binding"/>
    <property type="evidence" value="ECO:0007669"/>
    <property type="project" value="UniProtKB-UniRule"/>
</dbReference>
<proteinExistence type="inferred from homology"/>
<keyword evidence="12 14" id="KW-0067">ATP-binding</keyword>
<name>A0A7W6MBW2_9RHOB</name>
<dbReference type="InterPro" id="IPR003203">
    <property type="entry name" value="CobU/CobP"/>
</dbReference>
<evidence type="ECO:0000256" key="11">
    <source>
        <dbReference type="ARBA" id="ARBA00022777"/>
    </source>
</evidence>
<sequence length="173" mass="18846">MLPQRSFVLGGASSGKSLWAEQLTESYGLSMIYLATGQAFDDEGQARIKNHQKRRDHRWQTIEAPLDVGGVLDGLTPENVVLVDCATMWLSNHMLAENKLDQAQNDLREALRRCAAPWVVVSNEVGQGIVPDNALARQFREAQGALNIMLASEATLAVQVIAGLPLVLKGTLP</sequence>
<keyword evidence="17" id="KW-0548">Nucleotidyltransferase</keyword>
<evidence type="ECO:0000256" key="8">
    <source>
        <dbReference type="ARBA" id="ARBA00022573"/>
    </source>
</evidence>
<feature type="binding site" evidence="16">
    <location>
        <begin position="10"/>
        <end position="17"/>
    </location>
    <ligand>
        <name>GTP</name>
        <dbReference type="ChEBI" id="CHEBI:37565"/>
    </ligand>
</feature>
<dbReference type="GO" id="GO:0008820">
    <property type="term" value="F:cobinamide phosphate guanylyltransferase activity"/>
    <property type="evidence" value="ECO:0007669"/>
    <property type="project" value="UniProtKB-UniRule"/>
</dbReference>
<comment type="catalytic activity">
    <reaction evidence="2 14">
        <text>adenosylcob(III)inamide phosphate + GTP + H(+) = adenosylcob(III)inamide-GDP + diphosphate</text>
        <dbReference type="Rhea" id="RHEA:22712"/>
        <dbReference type="ChEBI" id="CHEBI:15378"/>
        <dbReference type="ChEBI" id="CHEBI:33019"/>
        <dbReference type="ChEBI" id="CHEBI:37565"/>
        <dbReference type="ChEBI" id="CHEBI:58502"/>
        <dbReference type="ChEBI" id="CHEBI:60487"/>
        <dbReference type="EC" id="2.7.7.62"/>
    </reaction>
</comment>
<protein>
    <recommendedName>
        <fullName evidence="14">Bifunctional adenosylcobalamin biosynthesis protein</fullName>
        <ecNumber evidence="14">2.7.1.156</ecNumber>
        <ecNumber evidence="14">2.7.7.62</ecNumber>
    </recommendedName>
</protein>
<evidence type="ECO:0000256" key="15">
    <source>
        <dbReference type="PIRSR" id="PIRSR006135-1"/>
    </source>
</evidence>
<keyword evidence="8 14" id="KW-0169">Cobalamin biosynthesis</keyword>
<evidence type="ECO:0000313" key="18">
    <source>
        <dbReference type="Proteomes" id="UP000565745"/>
    </source>
</evidence>
<reference evidence="17 18" key="1">
    <citation type="submission" date="2020-08" db="EMBL/GenBank/DDBJ databases">
        <title>Genomic Encyclopedia of Type Strains, Phase IV (KMG-IV): sequencing the most valuable type-strain genomes for metagenomic binning, comparative biology and taxonomic classification.</title>
        <authorList>
            <person name="Goeker M."/>
        </authorList>
    </citation>
    <scope>NUCLEOTIDE SEQUENCE [LARGE SCALE GENOMIC DNA]</scope>
    <source>
        <strain evidence="17 18">DSM 101015</strain>
    </source>
</reference>
<evidence type="ECO:0000256" key="12">
    <source>
        <dbReference type="ARBA" id="ARBA00022840"/>
    </source>
</evidence>
<dbReference type="Proteomes" id="UP000565745">
    <property type="component" value="Unassembled WGS sequence"/>
</dbReference>
<dbReference type="NCBIfam" id="NF004469">
    <property type="entry name" value="PRK05800.1"/>
    <property type="match status" value="1"/>
</dbReference>
<dbReference type="Gene3D" id="3.40.50.300">
    <property type="entry name" value="P-loop containing nucleotide triphosphate hydrolases"/>
    <property type="match status" value="1"/>
</dbReference>
<feature type="binding site" evidence="16">
    <location>
        <position position="63"/>
    </location>
    <ligand>
        <name>GTP</name>
        <dbReference type="ChEBI" id="CHEBI:37565"/>
    </ligand>
</feature>
<evidence type="ECO:0000256" key="5">
    <source>
        <dbReference type="ARBA" id="ARBA00004692"/>
    </source>
</evidence>
<dbReference type="CDD" id="cd00544">
    <property type="entry name" value="CobU"/>
    <property type="match status" value="1"/>
</dbReference>
<dbReference type="GO" id="GO:0005525">
    <property type="term" value="F:GTP binding"/>
    <property type="evidence" value="ECO:0007669"/>
    <property type="project" value="UniProtKB-UniRule"/>
</dbReference>
<gene>
    <name evidence="17" type="ORF">GGR93_003009</name>
</gene>
<dbReference type="EMBL" id="JACIFU010000003">
    <property type="protein sequence ID" value="MBB4175221.1"/>
    <property type="molecule type" value="Genomic_DNA"/>
</dbReference>
<dbReference type="Pfam" id="PF02283">
    <property type="entry name" value="CobU"/>
    <property type="match status" value="1"/>
</dbReference>
<dbReference type="GO" id="GO:0043752">
    <property type="term" value="F:adenosylcobinamide kinase activity"/>
    <property type="evidence" value="ECO:0007669"/>
    <property type="project" value="UniProtKB-EC"/>
</dbReference>
<comment type="function">
    <text evidence="4 14">Catalyzes ATP-dependent phosphorylation of adenosylcobinamide and addition of GMP to adenosylcobinamide phosphate.</text>
</comment>
<comment type="caution">
    <text evidence="17">The sequence shown here is derived from an EMBL/GenBank/DDBJ whole genome shotgun (WGS) entry which is preliminary data.</text>
</comment>
<dbReference type="GO" id="GO:0009236">
    <property type="term" value="P:cobalamin biosynthetic process"/>
    <property type="evidence" value="ECO:0007669"/>
    <property type="project" value="UniProtKB-UniRule"/>
</dbReference>
<feature type="binding site" evidence="16">
    <location>
        <begin position="35"/>
        <end position="37"/>
    </location>
    <ligand>
        <name>GTP</name>
        <dbReference type="ChEBI" id="CHEBI:37565"/>
    </ligand>
</feature>
<keyword evidence="11 14" id="KW-0418">Kinase</keyword>
<dbReference type="PANTHER" id="PTHR34848">
    <property type="match status" value="1"/>
</dbReference>
<accession>A0A7W6MBW2</accession>
<comment type="catalytic activity">
    <reaction evidence="1 14">
        <text>adenosylcob(III)inamide + ATP = adenosylcob(III)inamide phosphate + ADP + H(+)</text>
        <dbReference type="Rhea" id="RHEA:15769"/>
        <dbReference type="ChEBI" id="CHEBI:2480"/>
        <dbReference type="ChEBI" id="CHEBI:15378"/>
        <dbReference type="ChEBI" id="CHEBI:30616"/>
        <dbReference type="ChEBI" id="CHEBI:58502"/>
        <dbReference type="ChEBI" id="CHEBI:456216"/>
        <dbReference type="EC" id="2.7.1.156"/>
    </reaction>
</comment>
<evidence type="ECO:0000256" key="4">
    <source>
        <dbReference type="ARBA" id="ARBA00003889"/>
    </source>
</evidence>